<accession>A0A3A3FHD5</accession>
<dbReference type="PANTHER" id="PTHR30466:SF11">
    <property type="entry name" value="FLAVIN-DEPENDENT MONOOXYGENASE, REDUCTASE SUBUNIT HSAB"/>
    <property type="match status" value="1"/>
</dbReference>
<evidence type="ECO:0000256" key="1">
    <source>
        <dbReference type="ARBA" id="ARBA00008898"/>
    </source>
</evidence>
<comment type="similarity">
    <text evidence="1">Belongs to the non-flavoprotein flavin reductase family.</text>
</comment>
<sequence>MTTTTFDPREFRNALGCYATGVAIISARTEAETDVGVTVNSFSSLSLDPPLILFSVAKTANILATFQKTAHFAVNILSEDQRALSNMFAKPSTADFTKASYRRGSNGAALFDEALAHLECFNFQQVDGGDHVIFVGRVESMAVLVPRNPLLFYRGAYGTYERNEVPPPSTAKRVVSTAEQVIRI</sequence>
<organism evidence="4 5">
    <name type="scientific">Noviherbaspirillum saxi</name>
    <dbReference type="NCBI Taxonomy" id="2320863"/>
    <lineage>
        <taxon>Bacteria</taxon>
        <taxon>Pseudomonadati</taxon>
        <taxon>Pseudomonadota</taxon>
        <taxon>Betaproteobacteria</taxon>
        <taxon>Burkholderiales</taxon>
        <taxon>Oxalobacteraceae</taxon>
        <taxon>Noviherbaspirillum</taxon>
    </lineage>
</organism>
<keyword evidence="2" id="KW-0560">Oxidoreductase</keyword>
<dbReference type="Gene3D" id="2.30.110.10">
    <property type="entry name" value="Electron Transport, Fmn-binding Protein, Chain A"/>
    <property type="match status" value="1"/>
</dbReference>
<evidence type="ECO:0000313" key="4">
    <source>
        <dbReference type="EMBL" id="RJF92580.1"/>
    </source>
</evidence>
<dbReference type="SMART" id="SM00903">
    <property type="entry name" value="Flavin_Reduct"/>
    <property type="match status" value="1"/>
</dbReference>
<dbReference type="GO" id="GO:0010181">
    <property type="term" value="F:FMN binding"/>
    <property type="evidence" value="ECO:0007669"/>
    <property type="project" value="InterPro"/>
</dbReference>
<evidence type="ECO:0000259" key="3">
    <source>
        <dbReference type="SMART" id="SM00903"/>
    </source>
</evidence>
<protein>
    <submittedName>
        <fullName evidence="4">Flavin reductase</fullName>
    </submittedName>
</protein>
<dbReference type="RefSeq" id="WP_119772540.1">
    <property type="nucleotide sequence ID" value="NZ_QYUO01000003.1"/>
</dbReference>
<dbReference type="SUPFAM" id="SSF50475">
    <property type="entry name" value="FMN-binding split barrel"/>
    <property type="match status" value="1"/>
</dbReference>
<dbReference type="Proteomes" id="UP000265955">
    <property type="component" value="Unassembled WGS sequence"/>
</dbReference>
<feature type="domain" description="Flavin reductase like" evidence="3">
    <location>
        <begin position="15"/>
        <end position="159"/>
    </location>
</feature>
<dbReference type="Pfam" id="PF01613">
    <property type="entry name" value="Flavin_Reduct"/>
    <property type="match status" value="1"/>
</dbReference>
<dbReference type="OrthoDB" id="9792858at2"/>
<comment type="caution">
    <text evidence="4">The sequence shown here is derived from an EMBL/GenBank/DDBJ whole genome shotgun (WGS) entry which is preliminary data.</text>
</comment>
<evidence type="ECO:0000313" key="5">
    <source>
        <dbReference type="Proteomes" id="UP000265955"/>
    </source>
</evidence>
<evidence type="ECO:0000256" key="2">
    <source>
        <dbReference type="ARBA" id="ARBA00023002"/>
    </source>
</evidence>
<dbReference type="InterPro" id="IPR002563">
    <property type="entry name" value="Flavin_Rdtase-like_dom"/>
</dbReference>
<dbReference type="GO" id="GO:0042602">
    <property type="term" value="F:riboflavin reductase (NADPH) activity"/>
    <property type="evidence" value="ECO:0007669"/>
    <property type="project" value="TreeGrafter"/>
</dbReference>
<reference evidence="5" key="1">
    <citation type="submission" date="2018-09" db="EMBL/GenBank/DDBJ databases">
        <authorList>
            <person name="Zhu H."/>
        </authorList>
    </citation>
    <scope>NUCLEOTIDE SEQUENCE [LARGE SCALE GENOMIC DNA]</scope>
    <source>
        <strain evidence="5">K1R23-30</strain>
    </source>
</reference>
<keyword evidence="5" id="KW-1185">Reference proteome</keyword>
<name>A0A3A3FHD5_9BURK</name>
<dbReference type="PANTHER" id="PTHR30466">
    <property type="entry name" value="FLAVIN REDUCTASE"/>
    <property type="match status" value="1"/>
</dbReference>
<dbReference type="EMBL" id="QYUO01000003">
    <property type="protein sequence ID" value="RJF92580.1"/>
    <property type="molecule type" value="Genomic_DNA"/>
</dbReference>
<dbReference type="InterPro" id="IPR050268">
    <property type="entry name" value="NADH-dep_flavin_reductase"/>
</dbReference>
<proteinExistence type="inferred from homology"/>
<dbReference type="AlphaFoldDB" id="A0A3A3FHD5"/>
<gene>
    <name evidence="4" type="ORF">D3871_28720</name>
</gene>
<dbReference type="InterPro" id="IPR012349">
    <property type="entry name" value="Split_barrel_FMN-bd"/>
</dbReference>